<dbReference type="InterPro" id="IPR026039">
    <property type="entry name" value="YfgM"/>
</dbReference>
<evidence type="ECO:0000256" key="9">
    <source>
        <dbReference type="SAM" id="Phobius"/>
    </source>
</evidence>
<evidence type="ECO:0000256" key="7">
    <source>
        <dbReference type="ARBA" id="ARBA00024197"/>
    </source>
</evidence>
<sequence length="211" mass="23171">MSYATDEERVEAIKRWWKENGTAVILGLVVGLGGVVGWRLWTGHVESRAVDASEIYMAMVSVARQDSQIAHDHGTTLMEGYPRTPYAALAALELARLAVERDDLVLAEGRLRWAMDHARAAETAQVARTRLARILIADGRAEDALTLLEIPAPEGFVGIVEELRGDAYRMLGQMDQARAAYDRAVLISGGVSDYLHMKRDALNAPIQVSDS</sequence>
<evidence type="ECO:0000256" key="3">
    <source>
        <dbReference type="ARBA" id="ARBA00022692"/>
    </source>
</evidence>
<name>A0A1H8ZTE4_9GAMM</name>
<dbReference type="Pfam" id="PF09976">
    <property type="entry name" value="TPR_21"/>
    <property type="match status" value="1"/>
</dbReference>
<dbReference type="GO" id="GO:0005886">
    <property type="term" value="C:plasma membrane"/>
    <property type="evidence" value="ECO:0007669"/>
    <property type="project" value="UniProtKB-SubCell"/>
</dbReference>
<keyword evidence="4 9" id="KW-1133">Transmembrane helix</keyword>
<accession>A0A1H8ZTE4</accession>
<keyword evidence="2" id="KW-1003">Cell membrane</keyword>
<evidence type="ECO:0000256" key="8">
    <source>
        <dbReference type="ARBA" id="ARBA00024235"/>
    </source>
</evidence>
<evidence type="ECO:0000259" key="10">
    <source>
        <dbReference type="Pfam" id="PF09976"/>
    </source>
</evidence>
<organism evidence="11 12">
    <name type="scientific">Ectothiorhodospira magna</name>
    <dbReference type="NCBI Taxonomy" id="867345"/>
    <lineage>
        <taxon>Bacteria</taxon>
        <taxon>Pseudomonadati</taxon>
        <taxon>Pseudomonadota</taxon>
        <taxon>Gammaproteobacteria</taxon>
        <taxon>Chromatiales</taxon>
        <taxon>Ectothiorhodospiraceae</taxon>
        <taxon>Ectothiorhodospira</taxon>
    </lineage>
</organism>
<comment type="similarity">
    <text evidence="7">Belongs to the YfgM family.</text>
</comment>
<protein>
    <recommendedName>
        <fullName evidence="8">Ancillary SecYEG translocon subunit</fullName>
    </recommendedName>
</protein>
<keyword evidence="5 9" id="KW-0472">Membrane</keyword>
<dbReference type="PIRSF" id="PIRSF006170">
    <property type="entry name" value="YfgM"/>
    <property type="match status" value="1"/>
</dbReference>
<dbReference type="Proteomes" id="UP000199496">
    <property type="component" value="Unassembled WGS sequence"/>
</dbReference>
<dbReference type="RefSeq" id="WP_090203185.1">
    <property type="nucleotide sequence ID" value="NZ_FOFO01000003.1"/>
</dbReference>
<dbReference type="OrthoDB" id="9789675at2"/>
<dbReference type="SUPFAM" id="SSF48452">
    <property type="entry name" value="TPR-like"/>
    <property type="match status" value="1"/>
</dbReference>
<feature type="domain" description="Ancillary SecYEG translocon subunit/Cell division coordinator CpoB TPR" evidence="10">
    <location>
        <begin position="14"/>
        <end position="203"/>
    </location>
</feature>
<dbReference type="GO" id="GO:0044877">
    <property type="term" value="F:protein-containing complex binding"/>
    <property type="evidence" value="ECO:0007669"/>
    <property type="project" value="InterPro"/>
</dbReference>
<proteinExistence type="inferred from homology"/>
<dbReference type="EMBL" id="FOFO01000003">
    <property type="protein sequence ID" value="SEP67028.1"/>
    <property type="molecule type" value="Genomic_DNA"/>
</dbReference>
<dbReference type="PANTHER" id="PTHR38035:SF1">
    <property type="entry name" value="ANCILLARY SECYEG TRANSLOCON SUBUNIT"/>
    <property type="match status" value="1"/>
</dbReference>
<reference evidence="11 12" key="1">
    <citation type="submission" date="2016-10" db="EMBL/GenBank/DDBJ databases">
        <authorList>
            <person name="de Groot N.N."/>
        </authorList>
    </citation>
    <scope>NUCLEOTIDE SEQUENCE [LARGE SCALE GENOMIC DNA]</scope>
    <source>
        <strain evidence="11 12">B7-7</strain>
    </source>
</reference>
<feature type="transmembrane region" description="Helical" evidence="9">
    <location>
        <begin position="21"/>
        <end position="41"/>
    </location>
</feature>
<evidence type="ECO:0000256" key="5">
    <source>
        <dbReference type="ARBA" id="ARBA00023136"/>
    </source>
</evidence>
<keyword evidence="12" id="KW-1185">Reference proteome</keyword>
<evidence type="ECO:0000256" key="6">
    <source>
        <dbReference type="ARBA" id="ARBA00023186"/>
    </source>
</evidence>
<dbReference type="Gene3D" id="1.25.40.10">
    <property type="entry name" value="Tetratricopeptide repeat domain"/>
    <property type="match status" value="1"/>
</dbReference>
<dbReference type="InterPro" id="IPR011990">
    <property type="entry name" value="TPR-like_helical_dom_sf"/>
</dbReference>
<evidence type="ECO:0000256" key="4">
    <source>
        <dbReference type="ARBA" id="ARBA00022989"/>
    </source>
</evidence>
<evidence type="ECO:0000313" key="12">
    <source>
        <dbReference type="Proteomes" id="UP000199496"/>
    </source>
</evidence>
<evidence type="ECO:0000313" key="11">
    <source>
        <dbReference type="EMBL" id="SEP67028.1"/>
    </source>
</evidence>
<dbReference type="InterPro" id="IPR018704">
    <property type="entry name" value="SecYEG/CpoB_TPR"/>
</dbReference>
<dbReference type="STRING" id="867345.SAMN05421693_10325"/>
<comment type="subcellular location">
    <subcellularLocation>
        <location evidence="1">Cell membrane</location>
        <topology evidence="1">Single-pass type II membrane protein</topology>
    </subcellularLocation>
</comment>
<keyword evidence="3 9" id="KW-0812">Transmembrane</keyword>
<gene>
    <name evidence="11" type="ORF">SAMN05421693_10325</name>
</gene>
<dbReference type="AlphaFoldDB" id="A0A1H8ZTE4"/>
<evidence type="ECO:0000256" key="2">
    <source>
        <dbReference type="ARBA" id="ARBA00022475"/>
    </source>
</evidence>
<evidence type="ECO:0000256" key="1">
    <source>
        <dbReference type="ARBA" id="ARBA00004401"/>
    </source>
</evidence>
<dbReference type="PANTHER" id="PTHR38035">
    <property type="entry name" value="UPF0070 PROTEIN YFGM"/>
    <property type="match status" value="1"/>
</dbReference>
<keyword evidence="6" id="KW-0143">Chaperone</keyword>